<evidence type="ECO:0000313" key="3">
    <source>
        <dbReference type="EMBL" id="AHG22734.1"/>
    </source>
</evidence>
<proteinExistence type="predicted"/>
<feature type="transmembrane region" description="Helical" evidence="1">
    <location>
        <begin position="32"/>
        <end position="51"/>
    </location>
</feature>
<gene>
    <name evidence="3" type="ORF">Z042_09655</name>
</gene>
<keyword evidence="1" id="KW-0472">Membrane</keyword>
<dbReference type="KEGG" id="sfo:Z042_09655"/>
<name>W0LJX7_9GAMM</name>
<keyword evidence="2" id="KW-0732">Signal</keyword>
<organism evidence="3 4">
    <name type="scientific">Chania multitudinisentens RB-25</name>
    <dbReference type="NCBI Taxonomy" id="1441930"/>
    <lineage>
        <taxon>Bacteria</taxon>
        <taxon>Pseudomonadati</taxon>
        <taxon>Pseudomonadota</taxon>
        <taxon>Gammaproteobacteria</taxon>
        <taxon>Enterobacterales</taxon>
        <taxon>Yersiniaceae</taxon>
        <taxon>Chania</taxon>
    </lineage>
</organism>
<sequence length="70" mass="6971">MKKILYPAIVALALLGSSSAWAAFPVLGAKGVAVAKGAGAVAVVVACALVADHYGDDEHSASTTTTTRTK</sequence>
<evidence type="ECO:0000256" key="2">
    <source>
        <dbReference type="SAM" id="SignalP"/>
    </source>
</evidence>
<evidence type="ECO:0000313" key="4">
    <source>
        <dbReference type="Proteomes" id="UP000019030"/>
    </source>
</evidence>
<dbReference type="PATRIC" id="fig|1441930.4.peg.1928"/>
<keyword evidence="4" id="KW-1185">Reference proteome</keyword>
<evidence type="ECO:0000256" key="1">
    <source>
        <dbReference type="SAM" id="Phobius"/>
    </source>
</evidence>
<dbReference type="Proteomes" id="UP000019030">
    <property type="component" value="Chromosome"/>
</dbReference>
<dbReference type="EMBL" id="CP007044">
    <property type="protein sequence ID" value="AHG22734.1"/>
    <property type="molecule type" value="Genomic_DNA"/>
</dbReference>
<keyword evidence="1" id="KW-1133">Transmembrane helix</keyword>
<dbReference type="HOGENOM" id="CLU_2755608_0_0_6"/>
<protein>
    <submittedName>
        <fullName evidence="3">Uncharacterized protein</fullName>
    </submittedName>
</protein>
<accession>W0LJX7</accession>
<feature type="chain" id="PRO_5004792083" evidence="2">
    <location>
        <begin position="23"/>
        <end position="70"/>
    </location>
</feature>
<dbReference type="AlphaFoldDB" id="W0LJX7"/>
<reference evidence="3 4" key="2">
    <citation type="submission" date="2015-03" db="EMBL/GenBank/DDBJ databases">
        <authorList>
            <person name="Chan K.-G."/>
        </authorList>
    </citation>
    <scope>NUCLEOTIDE SEQUENCE [LARGE SCALE GENOMIC DNA]</scope>
    <source>
        <strain evidence="3 4">RB-25</strain>
    </source>
</reference>
<dbReference type="eggNOG" id="ENOG50323PG">
    <property type="taxonomic scope" value="Bacteria"/>
</dbReference>
<dbReference type="STRING" id="1441930.Z042_09655"/>
<keyword evidence="1" id="KW-0812">Transmembrane</keyword>
<feature type="signal peptide" evidence="2">
    <location>
        <begin position="1"/>
        <end position="22"/>
    </location>
</feature>
<reference evidence="3 4" key="1">
    <citation type="submission" date="2014-01" db="EMBL/GenBank/DDBJ databases">
        <title>Isolation of Serratia multitudinisentens RB-25 from Ex-Landfill site.</title>
        <authorList>
            <person name="Robson E.H.J."/>
        </authorList>
    </citation>
    <scope>NUCLEOTIDE SEQUENCE [LARGE SCALE GENOMIC DNA]</scope>
    <source>
        <strain evidence="3 4">RB-25</strain>
    </source>
</reference>
<dbReference type="RefSeq" id="WP_024913353.1">
    <property type="nucleotide sequence ID" value="NZ_CP007044.2"/>
</dbReference>